<dbReference type="AlphaFoldDB" id="A0A8H6BRR6"/>
<dbReference type="EMBL" id="JABWAD010000069">
    <property type="protein sequence ID" value="KAF6060019.1"/>
    <property type="molecule type" value="Genomic_DNA"/>
</dbReference>
<protein>
    <submittedName>
        <fullName evidence="3">PPP4R2 family protein</fullName>
    </submittedName>
</protein>
<reference evidence="3 4" key="1">
    <citation type="submission" date="2020-03" db="EMBL/GenBank/DDBJ databases">
        <title>FDA dAtabase for Regulatory Grade micrObial Sequences (FDA-ARGOS): Supporting development and validation of Infectious Disease Dx tests.</title>
        <authorList>
            <person name="Campos J."/>
            <person name="Goldberg B."/>
            <person name="Tallon L."/>
            <person name="Sadzewicz L."/>
            <person name="Vavikolanu K."/>
            <person name="Mehta A."/>
            <person name="Aluvathingal J."/>
            <person name="Nadendla S."/>
            <person name="Nandy P."/>
            <person name="Geyer C."/>
            <person name="Yan Y."/>
            <person name="Sichtig H."/>
        </authorList>
    </citation>
    <scope>NUCLEOTIDE SEQUENCE [LARGE SCALE GENOMIC DNA]</scope>
    <source>
        <strain evidence="3 4">FDAARGOS_656</strain>
    </source>
</reference>
<comment type="similarity">
    <text evidence="1">Belongs to the PPP4R2 family.</text>
</comment>
<dbReference type="PANTHER" id="PTHR16487">
    <property type="entry name" value="PPP4R2-RELATED PROTEIN"/>
    <property type="match status" value="1"/>
</dbReference>
<comment type="caution">
    <text evidence="3">The sequence shown here is derived from an EMBL/GenBank/DDBJ whole genome shotgun (WGS) entry which is preliminary data.</text>
</comment>
<evidence type="ECO:0000256" key="2">
    <source>
        <dbReference type="SAM" id="MobiDB-lite"/>
    </source>
</evidence>
<evidence type="ECO:0000256" key="1">
    <source>
        <dbReference type="ARBA" id="ARBA00009207"/>
    </source>
</evidence>
<organism evidence="3 4">
    <name type="scientific">Candida albicans</name>
    <name type="common">Yeast</name>
    <dbReference type="NCBI Taxonomy" id="5476"/>
    <lineage>
        <taxon>Eukaryota</taxon>
        <taxon>Fungi</taxon>
        <taxon>Dikarya</taxon>
        <taxon>Ascomycota</taxon>
        <taxon>Saccharomycotina</taxon>
        <taxon>Pichiomycetes</taxon>
        <taxon>Debaryomycetaceae</taxon>
        <taxon>Candida/Lodderomyces clade</taxon>
        <taxon>Candida</taxon>
    </lineage>
</organism>
<proteinExistence type="inferred from homology"/>
<evidence type="ECO:0000313" key="4">
    <source>
        <dbReference type="Proteomes" id="UP000536275"/>
    </source>
</evidence>
<dbReference type="InterPro" id="IPR015267">
    <property type="entry name" value="PPP4R2"/>
</dbReference>
<evidence type="ECO:0000313" key="3">
    <source>
        <dbReference type="EMBL" id="KAF6060019.1"/>
    </source>
</evidence>
<feature type="region of interest" description="Disordered" evidence="2">
    <location>
        <begin position="177"/>
        <end position="206"/>
    </location>
</feature>
<sequence>MAFELPQLDSELRTELEVIIQNKTFDESKSQLQWNDGILPKLITRLNELAALSKDGDRFGNPKGIDFIAEIEATNETITHHLAEQMSSSPPFTIHRLAELIVDPNSQGYTITNNDQLFKYFNSLKKVCIVSSRISEFPPVRIGNETNGHDKKESIGLVAENVSLVEIPWLKTSKKDEVTHATINDSPPLKRKGEEEDCIVPKKGKS</sequence>
<name>A0A8H6BRR6_CANAX</name>
<dbReference type="Proteomes" id="UP000536275">
    <property type="component" value="Unassembled WGS sequence"/>
</dbReference>
<dbReference type="GO" id="GO:0005737">
    <property type="term" value="C:cytoplasm"/>
    <property type="evidence" value="ECO:0007669"/>
    <property type="project" value="TreeGrafter"/>
</dbReference>
<dbReference type="Pfam" id="PF09184">
    <property type="entry name" value="PPP4R2"/>
    <property type="match status" value="1"/>
</dbReference>
<accession>A0A8H6BRR6</accession>
<gene>
    <name evidence="3" type="ORF">FOB64_007000</name>
</gene>
<dbReference type="PANTHER" id="PTHR16487:SF0">
    <property type="entry name" value="PROTEIN PHOSPHATASE 4 REGULATORY SUBUNIT 2-RELATED"/>
    <property type="match status" value="1"/>
</dbReference>
<dbReference type="GO" id="GO:0019888">
    <property type="term" value="F:protein phosphatase regulator activity"/>
    <property type="evidence" value="ECO:0007669"/>
    <property type="project" value="InterPro"/>
</dbReference>
<dbReference type="GO" id="GO:0005634">
    <property type="term" value="C:nucleus"/>
    <property type="evidence" value="ECO:0007669"/>
    <property type="project" value="TreeGrafter"/>
</dbReference>
<dbReference type="GO" id="GO:0030289">
    <property type="term" value="C:protein phosphatase 4 complex"/>
    <property type="evidence" value="ECO:0007669"/>
    <property type="project" value="InterPro"/>
</dbReference>